<accession>A4SB15</accession>
<sequence length="353" mass="39511">MRTGTKTTRAARDVAVVGPRDDAARTLNRTYLSSKAARAGAGEEEAWTRCVVDRVEARSRSLVLRVIDGSDRVFPIFAETESDERALVRIVHVLRRKRKGSGGLASRDWTLAPQILTCSISVDADGLRAKLSKKLPVLASALMTDSDVDTYDESNVPVFQALREAIDPRQSPALYLSSSAVDRLCFDGSWRLTYTPGMACLRRAAFTFGGALLASHVYRAEREIVLKRKARKDEEVWILTHTLISRETRVLDHVLTLRVMLACSVREERALRMNKRDTVDDFVNRLRSQNAGSQAIARMIDGALPGSIRDRSPGFWMLAYENFVLDEDYERAATARDVLNELNVFVDEEGAFD</sequence>
<dbReference type="EMBL" id="CP000600">
    <property type="protein sequence ID" value="ABP00854.1"/>
    <property type="molecule type" value="Genomic_DNA"/>
</dbReference>
<proteinExistence type="predicted"/>
<keyword evidence="2" id="KW-1185">Reference proteome</keyword>
<evidence type="ECO:0000313" key="2">
    <source>
        <dbReference type="Proteomes" id="UP000001568"/>
    </source>
</evidence>
<evidence type="ECO:0000313" key="1">
    <source>
        <dbReference type="EMBL" id="ABP00854.1"/>
    </source>
</evidence>
<name>A4SB15_OSTLU</name>
<reference evidence="1 2" key="1">
    <citation type="journal article" date="2007" name="Proc. Natl. Acad. Sci. U.S.A.">
        <title>The tiny eukaryote Ostreococcus provides genomic insights into the paradox of plankton speciation.</title>
        <authorList>
            <person name="Palenik B."/>
            <person name="Grimwood J."/>
            <person name="Aerts A."/>
            <person name="Rouze P."/>
            <person name="Salamov A."/>
            <person name="Putnam N."/>
            <person name="Dupont C."/>
            <person name="Jorgensen R."/>
            <person name="Derelle E."/>
            <person name="Rombauts S."/>
            <person name="Zhou K."/>
            <person name="Otillar R."/>
            <person name="Merchant S.S."/>
            <person name="Podell S."/>
            <person name="Gaasterland T."/>
            <person name="Napoli C."/>
            <person name="Gendler K."/>
            <person name="Manuell A."/>
            <person name="Tai V."/>
            <person name="Vallon O."/>
            <person name="Piganeau G."/>
            <person name="Jancek S."/>
            <person name="Heijde M."/>
            <person name="Jabbari K."/>
            <person name="Bowler C."/>
            <person name="Lohr M."/>
            <person name="Robbens S."/>
            <person name="Werner G."/>
            <person name="Dubchak I."/>
            <person name="Pazour G.J."/>
            <person name="Ren Q."/>
            <person name="Paulsen I."/>
            <person name="Delwiche C."/>
            <person name="Schmutz J."/>
            <person name="Rokhsar D."/>
            <person name="Van de Peer Y."/>
            <person name="Moreau H."/>
            <person name="Grigoriev I.V."/>
        </authorList>
    </citation>
    <scope>NUCLEOTIDE SEQUENCE [LARGE SCALE GENOMIC DNA]</scope>
    <source>
        <strain evidence="1 2">CCE9901</strain>
    </source>
</reference>
<dbReference type="Proteomes" id="UP000001568">
    <property type="component" value="Chromosome 20"/>
</dbReference>
<dbReference type="KEGG" id="olu:OSTLU_19024"/>
<gene>
    <name evidence="1" type="ORF">OSTLU_19024</name>
</gene>
<dbReference type="RefSeq" id="XP_001422537.1">
    <property type="nucleotide sequence ID" value="XM_001422500.1"/>
</dbReference>
<protein>
    <submittedName>
        <fullName evidence="1">Uncharacterized protein</fullName>
    </submittedName>
</protein>
<dbReference type="HOGENOM" id="CLU_786173_0_0_1"/>
<dbReference type="AlphaFoldDB" id="A4SB15"/>
<organism evidence="1 2">
    <name type="scientific">Ostreococcus lucimarinus (strain CCE9901)</name>
    <dbReference type="NCBI Taxonomy" id="436017"/>
    <lineage>
        <taxon>Eukaryota</taxon>
        <taxon>Viridiplantae</taxon>
        <taxon>Chlorophyta</taxon>
        <taxon>Mamiellophyceae</taxon>
        <taxon>Mamiellales</taxon>
        <taxon>Bathycoccaceae</taxon>
        <taxon>Ostreococcus</taxon>
    </lineage>
</organism>
<dbReference type="GeneID" id="5006755"/>
<dbReference type="Gramene" id="ABP00854">
    <property type="protein sequence ID" value="ABP00854"/>
    <property type="gene ID" value="OSTLU_19024"/>
</dbReference>